<accession>A0A2Z5ZLN3</accession>
<dbReference type="GeneID" id="76204168"/>
<reference evidence="4 5" key="1">
    <citation type="submission" date="2012-11" db="EMBL/GenBank/DDBJ databases">
        <title>Whole genome sequence of Acetobacter orientalis 21F-2.</title>
        <authorList>
            <person name="Azuma Y."/>
            <person name="Higashiura N."/>
            <person name="Hirakawa H."/>
            <person name="Matsushita K."/>
        </authorList>
    </citation>
    <scope>NUCLEOTIDE SEQUENCE [LARGE SCALE GENOMIC DNA]</scope>
    <source>
        <strain evidence="4 5">21F-2</strain>
    </source>
</reference>
<feature type="signal peptide" evidence="2">
    <location>
        <begin position="1"/>
        <end position="21"/>
    </location>
</feature>
<feature type="region of interest" description="Disordered" evidence="1">
    <location>
        <begin position="158"/>
        <end position="188"/>
    </location>
</feature>
<evidence type="ECO:0000313" key="4">
    <source>
        <dbReference type="EMBL" id="GAN66016.1"/>
    </source>
</evidence>
<evidence type="ECO:0000313" key="5">
    <source>
        <dbReference type="Proteomes" id="UP000032670"/>
    </source>
</evidence>
<dbReference type="PROSITE" id="PS51257">
    <property type="entry name" value="PROKAR_LIPOPROTEIN"/>
    <property type="match status" value="1"/>
</dbReference>
<dbReference type="EMBL" id="AP018515">
    <property type="protein sequence ID" value="BBC81548.1"/>
    <property type="molecule type" value="Genomic_DNA"/>
</dbReference>
<name>A0A2Z5ZLN3_9PROT</name>
<dbReference type="RefSeq" id="WP_232015069.1">
    <property type="nucleotide sequence ID" value="NZ_BAMX01000014.1"/>
</dbReference>
<gene>
    <name evidence="4" type="ORF">Abor_014_181</name>
    <name evidence="3" type="ORF">AcetOrient_orf04828</name>
</gene>
<organism evidence="3 6">
    <name type="scientific">Acetobacter orientalis</name>
    <dbReference type="NCBI Taxonomy" id="146474"/>
    <lineage>
        <taxon>Bacteria</taxon>
        <taxon>Pseudomonadati</taxon>
        <taxon>Pseudomonadota</taxon>
        <taxon>Alphaproteobacteria</taxon>
        <taxon>Acetobacterales</taxon>
        <taxon>Acetobacteraceae</taxon>
        <taxon>Acetobacter</taxon>
    </lineage>
</organism>
<evidence type="ECO:0000313" key="3">
    <source>
        <dbReference type="EMBL" id="BBC81548.1"/>
    </source>
</evidence>
<evidence type="ECO:0000256" key="1">
    <source>
        <dbReference type="SAM" id="MobiDB-lite"/>
    </source>
</evidence>
<dbReference type="EMBL" id="BAMX01000014">
    <property type="protein sequence ID" value="GAN66016.1"/>
    <property type="molecule type" value="Genomic_DNA"/>
</dbReference>
<dbReference type="KEGG" id="aot:AcetOri_orf04828"/>
<feature type="chain" id="PRO_5036059963" evidence="2">
    <location>
        <begin position="22"/>
        <end position="188"/>
    </location>
</feature>
<dbReference type="Proteomes" id="UP000032670">
    <property type="component" value="Unassembled WGS sequence"/>
</dbReference>
<protein>
    <submittedName>
        <fullName evidence="3">Glycine zipper family protein</fullName>
    </submittedName>
</protein>
<accession>A0A0D6NKV7</accession>
<keyword evidence="5" id="KW-1185">Reference proteome</keyword>
<evidence type="ECO:0000256" key="2">
    <source>
        <dbReference type="SAM" id="SignalP"/>
    </source>
</evidence>
<evidence type="ECO:0000313" key="6">
    <source>
        <dbReference type="Proteomes" id="UP000270034"/>
    </source>
</evidence>
<reference evidence="3 6" key="2">
    <citation type="submission" date="2018-02" db="EMBL/GenBank/DDBJ databases">
        <title>Acetobacter orientalis genome.</title>
        <authorList>
            <person name="Nakashima N."/>
            <person name="Tamura T."/>
        </authorList>
    </citation>
    <scope>NUCLEOTIDE SEQUENCE [LARGE SCALE GENOMIC DNA]</scope>
    <source>
        <strain evidence="3 6">FAN1</strain>
    </source>
</reference>
<dbReference type="AlphaFoldDB" id="A0A2Z5ZLN3"/>
<dbReference type="Proteomes" id="UP000270034">
    <property type="component" value="Chromosome"/>
</dbReference>
<sequence>MKINTHSVIGMAALLSLAACAETPMGPSVQILPPPGKNYTVFQQEQQFCQSQAAQAVNGQAEHQNHKAIYGALAATALGAGLGAAAGGGAGAGIGAAAGALGGGAGGSYYSQSQQGGLQTQYDNAYVQCMVAYHNVLPGYNNPVAQSASQSGVRHKVVHRANKAQPHTEAAQPAATTEKKSAAPIELD</sequence>
<proteinExistence type="predicted"/>
<dbReference type="STRING" id="1231341.Abor_014_181"/>
<keyword evidence="2" id="KW-0732">Signal</keyword>